<proteinExistence type="predicted"/>
<protein>
    <submittedName>
        <fullName evidence="1">Uncharacterized protein</fullName>
    </submittedName>
</protein>
<gene>
    <name evidence="1" type="ORF">SAMN04487992_101464</name>
</gene>
<evidence type="ECO:0000313" key="2">
    <source>
        <dbReference type="Proteomes" id="UP000182114"/>
    </source>
</evidence>
<dbReference type="EMBL" id="FNBD01000001">
    <property type="protein sequence ID" value="SDE48909.1"/>
    <property type="molecule type" value="Genomic_DNA"/>
</dbReference>
<organism evidence="1 2">
    <name type="scientific">Cellulophaga baltica</name>
    <dbReference type="NCBI Taxonomy" id="76594"/>
    <lineage>
        <taxon>Bacteria</taxon>
        <taxon>Pseudomonadati</taxon>
        <taxon>Bacteroidota</taxon>
        <taxon>Flavobacteriia</taxon>
        <taxon>Flavobacteriales</taxon>
        <taxon>Flavobacteriaceae</taxon>
        <taxon>Cellulophaga</taxon>
    </lineage>
</organism>
<evidence type="ECO:0000313" key="1">
    <source>
        <dbReference type="EMBL" id="SDE48909.1"/>
    </source>
</evidence>
<sequence length="124" mass="14730">MVNSSLKMRIISELESLITQSCPNQKIQKKQKDLHVALLKRYYNAYDVSIDYFRRRITLNIVIDDTAYNPNIVNTYLPTFRADIHFISLKYFLKKCLEQDVRSLAFYASLLRMFSKEERELLVV</sequence>
<reference evidence="2" key="1">
    <citation type="submission" date="2016-10" db="EMBL/GenBank/DDBJ databases">
        <authorList>
            <person name="Varghese N."/>
            <person name="Submissions S."/>
        </authorList>
    </citation>
    <scope>NUCLEOTIDE SEQUENCE [LARGE SCALE GENOMIC DNA]</scope>
    <source>
        <strain evidence="2">DSM 24729</strain>
    </source>
</reference>
<dbReference type="RefSeq" id="WP_024482063.1">
    <property type="nucleotide sequence ID" value="NZ_CANLPS010000001.1"/>
</dbReference>
<keyword evidence="2" id="KW-1185">Reference proteome</keyword>
<name>A0A1G7DBM6_9FLAO</name>
<dbReference type="AlphaFoldDB" id="A0A1G7DBM6"/>
<dbReference type="Proteomes" id="UP000182114">
    <property type="component" value="Unassembled WGS sequence"/>
</dbReference>
<accession>A0A1G7DBM6</accession>